<sequence length="218" mass="24568">MAPSLNNIRTAGRLLHFYEHWLHISSDPIYDAVAMDVVTRKLVLLLALGTDQRVQTLSSLRISQISLGEKLIIRIPDRLKTSAPGRPQPSLFCFSRFADHESLCIIRLTEHYLDRYKALRPSTCDSLFISLSKPYRAISAQTVSRWIKQGLTECGVDTIVFSAHSTRHSSTSRAAERGVALALIKRTADWTGESRVFANFYNRPLLNPEEFSNAVLLP</sequence>
<dbReference type="PANTHER" id="PTHR35617:SF3">
    <property type="entry name" value="CORE-BINDING (CB) DOMAIN-CONTAINING PROTEIN"/>
    <property type="match status" value="1"/>
</dbReference>
<dbReference type="GO" id="GO:0003677">
    <property type="term" value="F:DNA binding"/>
    <property type="evidence" value="ECO:0007669"/>
    <property type="project" value="InterPro"/>
</dbReference>
<organism evidence="3 4">
    <name type="scientific">Ooceraea biroi</name>
    <name type="common">Clonal raider ant</name>
    <name type="synonym">Cerapachys biroi</name>
    <dbReference type="NCBI Taxonomy" id="2015173"/>
    <lineage>
        <taxon>Eukaryota</taxon>
        <taxon>Metazoa</taxon>
        <taxon>Ecdysozoa</taxon>
        <taxon>Arthropoda</taxon>
        <taxon>Hexapoda</taxon>
        <taxon>Insecta</taxon>
        <taxon>Pterygota</taxon>
        <taxon>Neoptera</taxon>
        <taxon>Endopterygota</taxon>
        <taxon>Hymenoptera</taxon>
        <taxon>Apocrita</taxon>
        <taxon>Aculeata</taxon>
        <taxon>Formicoidea</taxon>
        <taxon>Formicidae</taxon>
        <taxon>Dorylinae</taxon>
        <taxon>Ooceraea</taxon>
    </lineage>
</organism>
<dbReference type="InterPro" id="IPR002104">
    <property type="entry name" value="Integrase_catalytic"/>
</dbReference>
<gene>
    <name evidence="3" type="ORF">X777_06929</name>
</gene>
<feature type="domain" description="Tyr recombinase" evidence="2">
    <location>
        <begin position="13"/>
        <end position="216"/>
    </location>
</feature>
<dbReference type="GO" id="GO:0015074">
    <property type="term" value="P:DNA integration"/>
    <property type="evidence" value="ECO:0007669"/>
    <property type="project" value="InterPro"/>
</dbReference>
<dbReference type="OMA" id="WNTESSF"/>
<evidence type="ECO:0000259" key="2">
    <source>
        <dbReference type="PROSITE" id="PS51898"/>
    </source>
</evidence>
<dbReference type="Pfam" id="PF00589">
    <property type="entry name" value="Phage_integrase"/>
    <property type="match status" value="1"/>
</dbReference>
<dbReference type="AlphaFoldDB" id="A0A026WC25"/>
<evidence type="ECO:0000256" key="1">
    <source>
        <dbReference type="ARBA" id="ARBA00023172"/>
    </source>
</evidence>
<dbReference type="SUPFAM" id="SSF56349">
    <property type="entry name" value="DNA breaking-rejoining enzymes"/>
    <property type="match status" value="1"/>
</dbReference>
<dbReference type="PROSITE" id="PS51898">
    <property type="entry name" value="TYR_RECOMBINASE"/>
    <property type="match status" value="1"/>
</dbReference>
<name>A0A026WC25_OOCBI</name>
<evidence type="ECO:0000313" key="3">
    <source>
        <dbReference type="EMBL" id="EZA53600.1"/>
    </source>
</evidence>
<proteinExistence type="predicted"/>
<dbReference type="EMBL" id="KK107278">
    <property type="protein sequence ID" value="EZA53600.1"/>
    <property type="molecule type" value="Genomic_DNA"/>
</dbReference>
<dbReference type="PANTHER" id="PTHR35617">
    <property type="entry name" value="PHAGE_INTEGRASE DOMAIN-CONTAINING PROTEIN"/>
    <property type="match status" value="1"/>
</dbReference>
<reference evidence="3 4" key="1">
    <citation type="journal article" date="2014" name="Curr. Biol.">
        <title>The genome of the clonal raider ant Cerapachys biroi.</title>
        <authorList>
            <person name="Oxley P.R."/>
            <person name="Ji L."/>
            <person name="Fetter-Pruneda I."/>
            <person name="McKenzie S.K."/>
            <person name="Li C."/>
            <person name="Hu H."/>
            <person name="Zhang G."/>
            <person name="Kronauer D.J."/>
        </authorList>
    </citation>
    <scope>NUCLEOTIDE SEQUENCE [LARGE SCALE GENOMIC DNA]</scope>
</reference>
<dbReference type="InterPro" id="IPR011010">
    <property type="entry name" value="DNA_brk_join_enz"/>
</dbReference>
<dbReference type="Proteomes" id="UP000053097">
    <property type="component" value="Unassembled WGS sequence"/>
</dbReference>
<protein>
    <recommendedName>
        <fullName evidence="2">Tyr recombinase domain-containing protein</fullName>
    </recommendedName>
</protein>
<accession>A0A026WC25</accession>
<dbReference type="GO" id="GO:0006310">
    <property type="term" value="P:DNA recombination"/>
    <property type="evidence" value="ECO:0007669"/>
    <property type="project" value="UniProtKB-KW"/>
</dbReference>
<keyword evidence="4" id="KW-1185">Reference proteome</keyword>
<keyword evidence="1" id="KW-0233">DNA recombination</keyword>
<evidence type="ECO:0000313" key="4">
    <source>
        <dbReference type="Proteomes" id="UP000053097"/>
    </source>
</evidence>
<dbReference type="Gene3D" id="1.10.443.10">
    <property type="entry name" value="Intergrase catalytic core"/>
    <property type="match status" value="1"/>
</dbReference>
<dbReference type="OrthoDB" id="7692528at2759"/>
<dbReference type="InterPro" id="IPR013762">
    <property type="entry name" value="Integrase-like_cat_sf"/>
</dbReference>